<feature type="chain" id="PRO_5025636037" evidence="5">
    <location>
        <begin position="24"/>
        <end position="645"/>
    </location>
</feature>
<gene>
    <name evidence="7" type="ORF">G3567_06480</name>
</gene>
<evidence type="ECO:0000256" key="3">
    <source>
        <dbReference type="ARBA" id="ARBA00022989"/>
    </source>
</evidence>
<dbReference type="SUPFAM" id="SSF53822">
    <property type="entry name" value="Periplasmic binding protein-like I"/>
    <property type="match status" value="1"/>
</dbReference>
<reference evidence="7 8" key="1">
    <citation type="submission" date="2020-02" db="EMBL/GenBank/DDBJ databases">
        <title>Flavobacteriaceae Psychroflexus bacterium YR1-1, complete genome.</title>
        <authorList>
            <person name="Li Y."/>
            <person name="Wu S."/>
        </authorList>
    </citation>
    <scope>NUCLEOTIDE SEQUENCE [LARGE SCALE GENOMIC DNA]</scope>
    <source>
        <strain evidence="7 8">YR1-1</strain>
    </source>
</reference>
<dbReference type="Pfam" id="PF01094">
    <property type="entry name" value="ANF_receptor"/>
    <property type="match status" value="1"/>
</dbReference>
<dbReference type="InterPro" id="IPR018392">
    <property type="entry name" value="LysM"/>
</dbReference>
<keyword evidence="5" id="KW-0732">Signal</keyword>
<proteinExistence type="predicted"/>
<feature type="signal peptide" evidence="5">
    <location>
        <begin position="1"/>
        <end position="23"/>
    </location>
</feature>
<dbReference type="InterPro" id="IPR001828">
    <property type="entry name" value="ANF_lig-bd_rcpt"/>
</dbReference>
<dbReference type="PROSITE" id="PS51782">
    <property type="entry name" value="LYSM"/>
    <property type="match status" value="2"/>
</dbReference>
<protein>
    <submittedName>
        <fullName evidence="7">LysM peptidoglycan-binding domain-containing protein</fullName>
    </submittedName>
</protein>
<evidence type="ECO:0000313" key="7">
    <source>
        <dbReference type="EMBL" id="NEV93794.1"/>
    </source>
</evidence>
<sequence>MGIMKKVLSGIIFLWLSALSLHAQDLTTYRPGANEDLKDVATRFQVDLTTLRKLNPNVLNEKRLSDKLLVVPQQPDFKLNPRVQLIAYEVSPKETLYSISKTYNLKVKDLRTYNPFLYERELDYNDVLRIPTYELKDKDLDINQSIKNSEFNSLKHLVLPKETKYGISKKYGLSVEELENLNPGIDEKEIQPGQFLTIERPADTDEPLRIRNQNYAFLEVDSANSIQTISKNYNVTEEELIESNPSLRFEGISEGLVLKIPQAEKVNYSKYREFALENRLKHFDTKHVALMLPLNLERTKIDSISSASLLKDSGLLRISLDFYEGIQMAIDSARNKGLSVNLDVYDTRNNPSYVREQLNENFKNYQAVVGPLLDQSLKVVASYLSNTDVPVISPLVNPNFEFRNLFNTLPKDEEMQEVLITYLQKTHTDENFVILSDSVSKPIQRKYTYTFPDLKVVNQSKSGYLQRSDLRPKLDSLGTNWIILETQDLGLAESAVGLLNSFRRDGFDIRMFTSKRNSFYDNEISNYYLSNLNFTFPSISRTQLLSGDDKYAQAFEQKHGVYPSRYVMRGYDVMMDLLLRLGYAKTLQASTEIEGYTEHAENKFNYVQKDFAPGFENDAIYLLEYQKDLNVKAIDLAEFLAKDAN</sequence>
<comment type="subcellular location">
    <subcellularLocation>
        <location evidence="1">Membrane</location>
    </subcellularLocation>
</comment>
<evidence type="ECO:0000259" key="6">
    <source>
        <dbReference type="PROSITE" id="PS51782"/>
    </source>
</evidence>
<evidence type="ECO:0000256" key="5">
    <source>
        <dbReference type="SAM" id="SignalP"/>
    </source>
</evidence>
<keyword evidence="4" id="KW-0472">Membrane</keyword>
<dbReference type="GO" id="GO:0016020">
    <property type="term" value="C:membrane"/>
    <property type="evidence" value="ECO:0007669"/>
    <property type="project" value="UniProtKB-SubCell"/>
</dbReference>
<feature type="domain" description="LysM" evidence="6">
    <location>
        <begin position="86"/>
        <end position="130"/>
    </location>
</feature>
<dbReference type="Proteomes" id="UP000478505">
    <property type="component" value="Unassembled WGS sequence"/>
</dbReference>
<dbReference type="PANTHER" id="PTHR33734">
    <property type="entry name" value="LYSM DOMAIN-CONTAINING GPI-ANCHORED PROTEIN 2"/>
    <property type="match status" value="1"/>
</dbReference>
<evidence type="ECO:0000256" key="4">
    <source>
        <dbReference type="ARBA" id="ARBA00023136"/>
    </source>
</evidence>
<name>A0A6B3R8E4_9FLAO</name>
<comment type="caution">
    <text evidence="7">The sequence shown here is derived from an EMBL/GenBank/DDBJ whole genome shotgun (WGS) entry which is preliminary data.</text>
</comment>
<dbReference type="GO" id="GO:0008932">
    <property type="term" value="F:lytic endotransglycosylase activity"/>
    <property type="evidence" value="ECO:0007669"/>
    <property type="project" value="TreeGrafter"/>
</dbReference>
<dbReference type="AlphaFoldDB" id="A0A6B3R8E4"/>
<dbReference type="PANTHER" id="PTHR33734:SF22">
    <property type="entry name" value="MEMBRANE-BOUND LYTIC MUREIN TRANSGLYCOSYLASE D"/>
    <property type="match status" value="1"/>
</dbReference>
<dbReference type="Gene3D" id="3.10.350.10">
    <property type="entry name" value="LysM domain"/>
    <property type="match status" value="2"/>
</dbReference>
<keyword evidence="8" id="KW-1185">Reference proteome</keyword>
<organism evidence="7 8">
    <name type="scientific">Psychroflexus aurantiacus</name>
    <dbReference type="NCBI Taxonomy" id="2709310"/>
    <lineage>
        <taxon>Bacteria</taxon>
        <taxon>Pseudomonadati</taxon>
        <taxon>Bacteroidota</taxon>
        <taxon>Flavobacteriia</taxon>
        <taxon>Flavobacteriales</taxon>
        <taxon>Flavobacteriaceae</taxon>
        <taxon>Psychroflexus</taxon>
    </lineage>
</organism>
<evidence type="ECO:0000256" key="2">
    <source>
        <dbReference type="ARBA" id="ARBA00022692"/>
    </source>
</evidence>
<feature type="domain" description="LysM" evidence="6">
    <location>
        <begin position="154"/>
        <end position="198"/>
    </location>
</feature>
<dbReference type="InterPro" id="IPR028082">
    <property type="entry name" value="Peripla_BP_I"/>
</dbReference>
<evidence type="ECO:0000256" key="1">
    <source>
        <dbReference type="ARBA" id="ARBA00004370"/>
    </source>
</evidence>
<dbReference type="Gene3D" id="3.40.50.2300">
    <property type="match status" value="2"/>
</dbReference>
<keyword evidence="2" id="KW-0812">Transmembrane</keyword>
<dbReference type="EMBL" id="JAAIKD010000003">
    <property type="protein sequence ID" value="NEV93794.1"/>
    <property type="molecule type" value="Genomic_DNA"/>
</dbReference>
<dbReference type="Pfam" id="PF01476">
    <property type="entry name" value="LysM"/>
    <property type="match status" value="3"/>
</dbReference>
<dbReference type="CDD" id="cd06268">
    <property type="entry name" value="PBP1_ABC_transporter_LIVBP-like"/>
    <property type="match status" value="1"/>
</dbReference>
<dbReference type="SMART" id="SM00257">
    <property type="entry name" value="LysM"/>
    <property type="match status" value="3"/>
</dbReference>
<dbReference type="CDD" id="cd00118">
    <property type="entry name" value="LysM"/>
    <property type="match status" value="2"/>
</dbReference>
<accession>A0A6B3R8E4</accession>
<keyword evidence="3" id="KW-1133">Transmembrane helix</keyword>
<evidence type="ECO:0000313" key="8">
    <source>
        <dbReference type="Proteomes" id="UP000478505"/>
    </source>
</evidence>
<dbReference type="SUPFAM" id="SSF54106">
    <property type="entry name" value="LysM domain"/>
    <property type="match status" value="2"/>
</dbReference>
<dbReference type="InterPro" id="IPR036779">
    <property type="entry name" value="LysM_dom_sf"/>
</dbReference>